<sequence>MLSLAVKSGLYGASPIGPGSGAPARGSAPGFGNAPEPFPLAAEAGTEPRSTRPHTARGNL</sequence>
<accession>A0ABM9NM97</accession>
<protein>
    <submittedName>
        <fullName evidence="2">Uncharacterized protein</fullName>
    </submittedName>
</protein>
<gene>
    <name evidence="2" type="ORF">MECH1_V1_2995</name>
</gene>
<feature type="compositionally biased region" description="Low complexity" evidence="1">
    <location>
        <begin position="12"/>
        <end position="32"/>
    </location>
</feature>
<feature type="region of interest" description="Disordered" evidence="1">
    <location>
        <begin position="1"/>
        <end position="60"/>
    </location>
</feature>
<feature type="compositionally biased region" description="Basic residues" evidence="1">
    <location>
        <begin position="51"/>
        <end position="60"/>
    </location>
</feature>
<name>A0ABM9NM97_9GAMM</name>
<proteinExistence type="predicted"/>
<evidence type="ECO:0000313" key="2">
    <source>
        <dbReference type="EMBL" id="CAL1241771.1"/>
    </source>
</evidence>
<evidence type="ECO:0000256" key="1">
    <source>
        <dbReference type="SAM" id="MobiDB-lite"/>
    </source>
</evidence>
<evidence type="ECO:0000313" key="3">
    <source>
        <dbReference type="Proteomes" id="UP001497493"/>
    </source>
</evidence>
<dbReference type="EMBL" id="OZ026884">
    <property type="protein sequence ID" value="CAL1241771.1"/>
    <property type="molecule type" value="Genomic_DNA"/>
</dbReference>
<organism evidence="2 3">
    <name type="scientific">Candidatus Methylocalor cossyra</name>
    <dbReference type="NCBI Taxonomy" id="3108543"/>
    <lineage>
        <taxon>Bacteria</taxon>
        <taxon>Pseudomonadati</taxon>
        <taxon>Pseudomonadota</taxon>
        <taxon>Gammaproteobacteria</taxon>
        <taxon>Methylococcales</taxon>
        <taxon>Methylococcaceae</taxon>
        <taxon>Candidatus Methylocalor</taxon>
    </lineage>
</organism>
<reference evidence="2 3" key="1">
    <citation type="submission" date="2024-04" db="EMBL/GenBank/DDBJ databases">
        <authorList>
            <person name="Cremers G."/>
        </authorList>
    </citation>
    <scope>NUCLEOTIDE SEQUENCE [LARGE SCALE GENOMIC DNA]</scope>
    <source>
        <strain evidence="2">MeCH1-AG</strain>
    </source>
</reference>
<keyword evidence="3" id="KW-1185">Reference proteome</keyword>
<dbReference type="Proteomes" id="UP001497493">
    <property type="component" value="Chromosome"/>
</dbReference>